<name>A0ABP7W104_9ACTN</name>
<dbReference type="Proteomes" id="UP001500683">
    <property type="component" value="Unassembled WGS sequence"/>
</dbReference>
<sequence>MDGVRTLVEKTLSRLFCPKVKLLTRKRSIGIFRRPRPPDHANAPRPPSRRNAPHPPETTSQARRPRARKATSTPTRPPPATPSARTPHPPEHSAFNRPLDPRPHAETCRGGEREVTGPPGRFRRGTVVSHRMARRFGRSLQRHLRSVSGLG</sequence>
<dbReference type="EMBL" id="BAAAZG010000025">
    <property type="protein sequence ID" value="GAA4078674.1"/>
    <property type="molecule type" value="Genomic_DNA"/>
</dbReference>
<keyword evidence="3" id="KW-1185">Reference proteome</keyword>
<proteinExistence type="predicted"/>
<reference evidence="3" key="1">
    <citation type="journal article" date="2019" name="Int. J. Syst. Evol. Microbiol.">
        <title>The Global Catalogue of Microorganisms (GCM) 10K type strain sequencing project: providing services to taxonomists for standard genome sequencing and annotation.</title>
        <authorList>
            <consortium name="The Broad Institute Genomics Platform"/>
            <consortium name="The Broad Institute Genome Sequencing Center for Infectious Disease"/>
            <person name="Wu L."/>
            <person name="Ma J."/>
        </authorList>
    </citation>
    <scope>NUCLEOTIDE SEQUENCE [LARGE SCALE GENOMIC DNA]</scope>
    <source>
        <strain evidence="3">JCM 16702</strain>
    </source>
</reference>
<feature type="region of interest" description="Disordered" evidence="1">
    <location>
        <begin position="23"/>
        <end position="126"/>
    </location>
</feature>
<evidence type="ECO:0000256" key="1">
    <source>
        <dbReference type="SAM" id="MobiDB-lite"/>
    </source>
</evidence>
<gene>
    <name evidence="2" type="ORF">GCM10022214_41040</name>
</gene>
<evidence type="ECO:0000313" key="2">
    <source>
        <dbReference type="EMBL" id="GAA4078674.1"/>
    </source>
</evidence>
<organism evidence="2 3">
    <name type="scientific">Actinomadura miaoliensis</name>
    <dbReference type="NCBI Taxonomy" id="430685"/>
    <lineage>
        <taxon>Bacteria</taxon>
        <taxon>Bacillati</taxon>
        <taxon>Actinomycetota</taxon>
        <taxon>Actinomycetes</taxon>
        <taxon>Streptosporangiales</taxon>
        <taxon>Thermomonosporaceae</taxon>
        <taxon>Actinomadura</taxon>
    </lineage>
</organism>
<evidence type="ECO:0000313" key="3">
    <source>
        <dbReference type="Proteomes" id="UP001500683"/>
    </source>
</evidence>
<accession>A0ABP7W104</accession>
<feature type="compositionally biased region" description="Basic and acidic residues" evidence="1">
    <location>
        <begin position="99"/>
        <end position="115"/>
    </location>
</feature>
<comment type="caution">
    <text evidence="2">The sequence shown here is derived from an EMBL/GenBank/DDBJ whole genome shotgun (WGS) entry which is preliminary data.</text>
</comment>
<protein>
    <submittedName>
        <fullName evidence="2">Uncharacterized protein</fullName>
    </submittedName>
</protein>